<keyword evidence="7" id="KW-0067">ATP-binding</keyword>
<dbReference type="InterPro" id="IPR011102">
    <property type="entry name" value="Sig_transdc_His_kinase_HWE"/>
</dbReference>
<reference evidence="10" key="1">
    <citation type="submission" date="2017-11" db="EMBL/GenBank/DDBJ databases">
        <authorList>
            <person name="Kuznetsova I."/>
            <person name="Sazanova A."/>
            <person name="Chirak E."/>
            <person name="Safronova V."/>
            <person name="Willems A."/>
        </authorList>
    </citation>
    <scope>NUCLEOTIDE SEQUENCE [LARGE SCALE GENOMIC DNA]</scope>
    <source>
        <strain evidence="10">PEPV15</strain>
    </source>
</reference>
<keyword evidence="10" id="KW-1185">Reference proteome</keyword>
<dbReference type="AlphaFoldDB" id="A0A2P7AQU8"/>
<evidence type="ECO:0000256" key="2">
    <source>
        <dbReference type="ARBA" id="ARBA00012438"/>
    </source>
</evidence>
<dbReference type="GO" id="GO:0004673">
    <property type="term" value="F:protein histidine kinase activity"/>
    <property type="evidence" value="ECO:0007669"/>
    <property type="project" value="UniProtKB-EC"/>
</dbReference>
<dbReference type="InterPro" id="IPR036890">
    <property type="entry name" value="HATPase_C_sf"/>
</dbReference>
<comment type="catalytic activity">
    <reaction evidence="1">
        <text>ATP + protein L-histidine = ADP + protein N-phospho-L-histidine.</text>
        <dbReference type="EC" id="2.7.13.3"/>
    </reaction>
</comment>
<evidence type="ECO:0000256" key="1">
    <source>
        <dbReference type="ARBA" id="ARBA00000085"/>
    </source>
</evidence>
<name>A0A2P7AQU8_9HYPH</name>
<organism evidence="9 10">
    <name type="scientific">Phyllobacterium endophyticum</name>
    <dbReference type="NCBI Taxonomy" id="1149773"/>
    <lineage>
        <taxon>Bacteria</taxon>
        <taxon>Pseudomonadati</taxon>
        <taxon>Pseudomonadota</taxon>
        <taxon>Alphaproteobacteria</taxon>
        <taxon>Hyphomicrobiales</taxon>
        <taxon>Phyllobacteriaceae</taxon>
        <taxon>Phyllobacterium</taxon>
    </lineage>
</organism>
<accession>A0A2P7AQU8</accession>
<protein>
    <recommendedName>
        <fullName evidence="2">histidine kinase</fullName>
        <ecNumber evidence="2">2.7.13.3</ecNumber>
    </recommendedName>
</protein>
<comment type="caution">
    <text evidence="9">The sequence shown here is derived from an EMBL/GenBank/DDBJ whole genome shotgun (WGS) entry which is preliminary data.</text>
</comment>
<evidence type="ECO:0000256" key="5">
    <source>
        <dbReference type="ARBA" id="ARBA00022741"/>
    </source>
</evidence>
<dbReference type="SUPFAM" id="SSF55874">
    <property type="entry name" value="ATPase domain of HSP90 chaperone/DNA topoisomerase II/histidine kinase"/>
    <property type="match status" value="1"/>
</dbReference>
<evidence type="ECO:0000313" key="9">
    <source>
        <dbReference type="EMBL" id="PSH56602.1"/>
    </source>
</evidence>
<dbReference type="EC" id="2.7.13.3" evidence="2"/>
<dbReference type="PANTHER" id="PTHR41523:SF8">
    <property type="entry name" value="ETHYLENE RESPONSE SENSOR PROTEIN"/>
    <property type="match status" value="1"/>
</dbReference>
<dbReference type="SMART" id="SM00911">
    <property type="entry name" value="HWE_HK"/>
    <property type="match status" value="1"/>
</dbReference>
<sequence length="346" mass="38342">MDASNHSELDWVLVLAPYRKDAAYIEMLLVEHGMVVRACADTEDLVRLLPQSPGVIIATHESLNPPTIEAIANHLTTQPNWSDLPIFVLLDRSAQQSRIRAELDRRWPRSRQLFIQRPVASLELVSGIQSALLVRLRQREVRDSIERERELRFELNHRVKNILASVTSIFRMTRRGSDTIDALTADFEGRLSALANVHSAVFEAGGDAVALRDIINFTLEPYRADGTNRFYVEGPDLMLTRDAGTTLALCLHELVTNAIKYGALLTPEGRVSVVWEISPTDTQTVTLEWAETGGPVVAPPTRAGYGTRYVRAALAAVFGEKPLVTFDPAGLRCVVSGPLSKVSPRD</sequence>
<dbReference type="RefSeq" id="WP_106717347.1">
    <property type="nucleotide sequence ID" value="NZ_JACHXT010000003.1"/>
</dbReference>
<dbReference type="OrthoDB" id="7991996at2"/>
<dbReference type="Proteomes" id="UP000241158">
    <property type="component" value="Unassembled WGS sequence"/>
</dbReference>
<gene>
    <name evidence="9" type="ORF">CU100_14600</name>
</gene>
<keyword evidence="6 9" id="KW-0418">Kinase</keyword>
<keyword evidence="3" id="KW-0597">Phosphoprotein</keyword>
<evidence type="ECO:0000256" key="6">
    <source>
        <dbReference type="ARBA" id="ARBA00022777"/>
    </source>
</evidence>
<feature type="domain" description="Signal transduction histidine kinase HWE region" evidence="8">
    <location>
        <begin position="154"/>
        <end position="236"/>
    </location>
</feature>
<keyword evidence="5" id="KW-0547">Nucleotide-binding</keyword>
<evidence type="ECO:0000313" key="10">
    <source>
        <dbReference type="Proteomes" id="UP000241158"/>
    </source>
</evidence>
<evidence type="ECO:0000256" key="3">
    <source>
        <dbReference type="ARBA" id="ARBA00022553"/>
    </source>
</evidence>
<proteinExistence type="predicted"/>
<dbReference type="EMBL" id="PGGN01000003">
    <property type="protein sequence ID" value="PSH56602.1"/>
    <property type="molecule type" value="Genomic_DNA"/>
</dbReference>
<dbReference type="GO" id="GO:0005524">
    <property type="term" value="F:ATP binding"/>
    <property type="evidence" value="ECO:0007669"/>
    <property type="project" value="UniProtKB-KW"/>
</dbReference>
<keyword evidence="4" id="KW-0808">Transferase</keyword>
<evidence type="ECO:0000256" key="7">
    <source>
        <dbReference type="ARBA" id="ARBA00022840"/>
    </source>
</evidence>
<dbReference type="Gene3D" id="3.30.565.10">
    <property type="entry name" value="Histidine kinase-like ATPase, C-terminal domain"/>
    <property type="match status" value="1"/>
</dbReference>
<dbReference type="Pfam" id="PF07536">
    <property type="entry name" value="HWE_HK"/>
    <property type="match status" value="1"/>
</dbReference>
<evidence type="ECO:0000256" key="4">
    <source>
        <dbReference type="ARBA" id="ARBA00022679"/>
    </source>
</evidence>
<evidence type="ECO:0000259" key="8">
    <source>
        <dbReference type="SMART" id="SM00911"/>
    </source>
</evidence>
<dbReference type="PANTHER" id="PTHR41523">
    <property type="entry name" value="TWO-COMPONENT SYSTEM SENSOR PROTEIN"/>
    <property type="match status" value="1"/>
</dbReference>